<evidence type="ECO:0000256" key="3">
    <source>
        <dbReference type="ARBA" id="ARBA00022840"/>
    </source>
</evidence>
<comment type="similarity">
    <text evidence="1 6">Belongs to the heat shock protein 70 family.</text>
</comment>
<dbReference type="PRINTS" id="PR01217">
    <property type="entry name" value="PRICHEXTENSN"/>
</dbReference>
<evidence type="ECO:0000313" key="9">
    <source>
        <dbReference type="Proteomes" id="UP000314616"/>
    </source>
</evidence>
<feature type="compositionally biased region" description="Low complexity" evidence="7">
    <location>
        <begin position="530"/>
        <end position="556"/>
    </location>
</feature>
<evidence type="ECO:0000256" key="7">
    <source>
        <dbReference type="SAM" id="MobiDB-lite"/>
    </source>
</evidence>
<keyword evidence="2 6" id="KW-0547">Nucleotide-binding</keyword>
<keyword evidence="5" id="KW-0143">Chaperone</keyword>
<keyword evidence="4" id="KW-0346">Stress response</keyword>
<feature type="compositionally biased region" description="Gly residues" evidence="7">
    <location>
        <begin position="557"/>
        <end position="569"/>
    </location>
</feature>
<dbReference type="GO" id="GO:0005524">
    <property type="term" value="F:ATP binding"/>
    <property type="evidence" value="ECO:0007669"/>
    <property type="project" value="UniProtKB-KW"/>
</dbReference>
<dbReference type="Proteomes" id="UP000314616">
    <property type="component" value="Chromosome"/>
</dbReference>
<dbReference type="InterPro" id="IPR013126">
    <property type="entry name" value="Hsp_70_fam"/>
</dbReference>
<dbReference type="InterPro" id="IPR043129">
    <property type="entry name" value="ATPase_NBD"/>
</dbReference>
<dbReference type="InterPro" id="IPR018181">
    <property type="entry name" value="Heat_shock_70_CS"/>
</dbReference>
<evidence type="ECO:0000256" key="4">
    <source>
        <dbReference type="ARBA" id="ARBA00023016"/>
    </source>
</evidence>
<dbReference type="EMBL" id="CP040915">
    <property type="protein sequence ID" value="QDC24029.1"/>
    <property type="molecule type" value="Genomic_DNA"/>
</dbReference>
<feature type="compositionally biased region" description="Low complexity" evidence="7">
    <location>
        <begin position="570"/>
        <end position="584"/>
    </location>
</feature>
<evidence type="ECO:0000256" key="2">
    <source>
        <dbReference type="ARBA" id="ARBA00022741"/>
    </source>
</evidence>
<dbReference type="GO" id="GO:0140662">
    <property type="term" value="F:ATP-dependent protein folding chaperone"/>
    <property type="evidence" value="ECO:0007669"/>
    <property type="project" value="InterPro"/>
</dbReference>
<feature type="region of interest" description="Disordered" evidence="7">
    <location>
        <begin position="462"/>
        <end position="676"/>
    </location>
</feature>
<organism evidence="8 9">
    <name type="scientific">Georgenia yuyongxinii</name>
    <dbReference type="NCBI Taxonomy" id="2589797"/>
    <lineage>
        <taxon>Bacteria</taxon>
        <taxon>Bacillati</taxon>
        <taxon>Actinomycetota</taxon>
        <taxon>Actinomycetes</taxon>
        <taxon>Micrococcales</taxon>
        <taxon>Bogoriellaceae</taxon>
        <taxon>Georgenia</taxon>
    </lineage>
</organism>
<evidence type="ECO:0000256" key="5">
    <source>
        <dbReference type="ARBA" id="ARBA00023186"/>
    </source>
</evidence>
<dbReference type="AlphaFoldDB" id="A0A5B8C023"/>
<name>A0A5B8C023_9MICO</name>
<keyword evidence="3 6" id="KW-0067">ATP-binding</keyword>
<gene>
    <name evidence="8" type="ORF">FE374_04735</name>
</gene>
<dbReference type="PROSITE" id="PS01036">
    <property type="entry name" value="HSP70_3"/>
    <property type="match status" value="1"/>
</dbReference>
<accession>A0A5B8C023</accession>
<dbReference type="RefSeq" id="WP_139927473.1">
    <property type="nucleotide sequence ID" value="NZ_CP040915.1"/>
</dbReference>
<protein>
    <submittedName>
        <fullName evidence="8">Hsp70 family protein</fullName>
    </submittedName>
</protein>
<dbReference type="PANTHER" id="PTHR19375">
    <property type="entry name" value="HEAT SHOCK PROTEIN 70KDA"/>
    <property type="match status" value="1"/>
</dbReference>
<feature type="compositionally biased region" description="Pro residues" evidence="7">
    <location>
        <begin position="585"/>
        <end position="627"/>
    </location>
</feature>
<dbReference type="Pfam" id="PF00012">
    <property type="entry name" value="HSP70"/>
    <property type="match status" value="2"/>
</dbReference>
<reference evidence="8 9" key="1">
    <citation type="submission" date="2019-05" db="EMBL/GenBank/DDBJ databases">
        <title>Georgenia *** sp. nov., and Georgenia *** sp. nov., isolated from the intestinal contents of plateau pika (Ochotona curzoniae) in the Qinghai-Tibet plateau of China.</title>
        <authorList>
            <person name="Tian Z."/>
        </authorList>
    </citation>
    <scope>NUCLEOTIDE SEQUENCE [LARGE SCALE GENOMIC DNA]</scope>
    <source>
        <strain evidence="8 9">Z443</strain>
    </source>
</reference>
<evidence type="ECO:0000313" key="8">
    <source>
        <dbReference type="EMBL" id="QDC24029.1"/>
    </source>
</evidence>
<dbReference type="KEGG" id="gyu:FE374_04735"/>
<feature type="compositionally biased region" description="Low complexity" evidence="7">
    <location>
        <begin position="467"/>
        <end position="477"/>
    </location>
</feature>
<dbReference type="SUPFAM" id="SSF53067">
    <property type="entry name" value="Actin-like ATPase domain"/>
    <property type="match status" value="2"/>
</dbReference>
<dbReference type="OrthoDB" id="9766019at2"/>
<sequence length="676" mass="68014">MTYSVGVDIGTSFVAAAITRIVDGRPQAPQPLHLGARSTATPSVMYFGDDGQVLVGDAAERRGTTDPDRVVRESKRRIGDSVPVVVGDLLVAPEDIYATMVRWVVDRADEQEGAPPDRVAVAHPVGWGAYKTGLVREALAGVGLGEVELISEPEAAALHYASFERVEVGSTIAVYDLGGGTFDVAILRKAETDTFDVLGRPEGIERLGGADFDEAVFRHVTAGLGEGFTSLDRTDPGVLVALSRMRRECTEAKEALSSDSETVVPVLLPGMQTQVRLVRSEFEELIAASVRETVASVEQALRTAQVEPEDLTAVLLIGGSSRVPLVAQLLSAELGRPIAVDADPKASICLGASLAAAYPGAIEGTAVLLGDDDVTVAPARAQAGDGVAPVTEPPSPAGAALAPAATAFVANAPHQHIGSRRGIKIAAIAGLVASITVFTTVAGQTPEVQELIKSSLRVSEAQAGTPAADGGEAVAAGEDGRGGAGGSGEGASSDRSGVARLNTVAPKPGDPTGKPKPTPTDEASTKVSATGSPTTGVPGTTSTGGKTTPGTNTPGGTATGDGSGTGGAPTGTPDGAGTPTTDPTTPSPDPTTPSPDPTTPSPDPTTPSPDPTTPSPDPTTEPPPEPEPTATATATATATEESTPPQDPPPPADTPPAEEPPATGAAITVPADPVLG</sequence>
<dbReference type="Gene3D" id="3.30.420.40">
    <property type="match status" value="2"/>
</dbReference>
<dbReference type="Gene3D" id="3.90.640.10">
    <property type="entry name" value="Actin, Chain A, domain 4"/>
    <property type="match status" value="1"/>
</dbReference>
<feature type="compositionally biased region" description="Pro residues" evidence="7">
    <location>
        <begin position="645"/>
        <end position="659"/>
    </location>
</feature>
<evidence type="ECO:0000256" key="6">
    <source>
        <dbReference type="RuleBase" id="RU003322"/>
    </source>
</evidence>
<proteinExistence type="inferred from homology"/>
<feature type="compositionally biased region" description="Low complexity" evidence="7">
    <location>
        <begin position="628"/>
        <end position="644"/>
    </location>
</feature>
<evidence type="ECO:0000256" key="1">
    <source>
        <dbReference type="ARBA" id="ARBA00007381"/>
    </source>
</evidence>